<reference evidence="1 2" key="1">
    <citation type="submission" date="2019-06" db="EMBL/GenBank/DDBJ databases">
        <title>Sequencing the genomes of 1000 actinobacteria strains.</title>
        <authorList>
            <person name="Klenk H.-P."/>
        </authorList>
    </citation>
    <scope>NUCLEOTIDE SEQUENCE [LARGE SCALE GENOMIC DNA]</scope>
    <source>
        <strain evidence="1 2">DSM 45043</strain>
    </source>
</reference>
<proteinExistence type="predicted"/>
<accession>A0A543IH07</accession>
<dbReference type="OrthoDB" id="3475695at2"/>
<sequence>MTVTDKQVAALHAQLAGRGEEHKRLFDELDADEVGHGYSALVAAAVFEAIERRFVKNGKVADDAEVIQFIAELRSKNADVAEKLDPVIAERLIFHSLGKGEIDDIDRTVFFGTQILVLAGLIADANLDEDELESFMSTAREIAEDWTSSDT</sequence>
<gene>
    <name evidence="1" type="ORF">FHX41_3589</name>
</gene>
<dbReference type="RefSeq" id="WP_141970339.1">
    <property type="nucleotide sequence ID" value="NZ_VFPO01000001.1"/>
</dbReference>
<dbReference type="Proteomes" id="UP000316706">
    <property type="component" value="Unassembled WGS sequence"/>
</dbReference>
<organism evidence="1 2">
    <name type="scientific">Actinomadura hallensis</name>
    <dbReference type="NCBI Taxonomy" id="337895"/>
    <lineage>
        <taxon>Bacteria</taxon>
        <taxon>Bacillati</taxon>
        <taxon>Actinomycetota</taxon>
        <taxon>Actinomycetes</taxon>
        <taxon>Streptosporangiales</taxon>
        <taxon>Thermomonosporaceae</taxon>
        <taxon>Actinomadura</taxon>
    </lineage>
</organism>
<evidence type="ECO:0000313" key="2">
    <source>
        <dbReference type="Proteomes" id="UP000316706"/>
    </source>
</evidence>
<dbReference type="EMBL" id="VFPO01000001">
    <property type="protein sequence ID" value="TQM69873.1"/>
    <property type="molecule type" value="Genomic_DNA"/>
</dbReference>
<name>A0A543IH07_9ACTN</name>
<protein>
    <submittedName>
        <fullName evidence="1">Uncharacterized protein</fullName>
    </submittedName>
</protein>
<keyword evidence="2" id="KW-1185">Reference proteome</keyword>
<evidence type="ECO:0000313" key="1">
    <source>
        <dbReference type="EMBL" id="TQM69873.1"/>
    </source>
</evidence>
<dbReference type="AlphaFoldDB" id="A0A543IH07"/>
<comment type="caution">
    <text evidence="1">The sequence shown here is derived from an EMBL/GenBank/DDBJ whole genome shotgun (WGS) entry which is preliminary data.</text>
</comment>